<evidence type="ECO:0000256" key="1">
    <source>
        <dbReference type="SAM" id="SignalP"/>
    </source>
</evidence>
<sequence length="100" mass="10870">MRYLSLLALCAPLFAALPAHAAEWPSGARASFVKECMASAESNVAHDKLQGYCDCAAEKISHDLSEAEIQEIATQKTPLPPKTHERMLAVSKSCLSQLNR</sequence>
<dbReference type="EMBL" id="VJOY01000007">
    <property type="protein sequence ID" value="TRX74746.1"/>
    <property type="molecule type" value="Genomic_DNA"/>
</dbReference>
<dbReference type="RefSeq" id="WP_143488608.1">
    <property type="nucleotide sequence ID" value="NZ_VJOY01000007.1"/>
</dbReference>
<protein>
    <submittedName>
        <fullName evidence="2">Uncharacterized protein</fullName>
    </submittedName>
</protein>
<proteinExistence type="predicted"/>
<dbReference type="Proteomes" id="UP000315235">
    <property type="component" value="Unassembled WGS sequence"/>
</dbReference>
<evidence type="ECO:0000313" key="3">
    <source>
        <dbReference type="Proteomes" id="UP000315235"/>
    </source>
</evidence>
<feature type="chain" id="PRO_5022050422" evidence="1">
    <location>
        <begin position="22"/>
        <end position="100"/>
    </location>
</feature>
<evidence type="ECO:0000313" key="2">
    <source>
        <dbReference type="EMBL" id="TRX74746.1"/>
    </source>
</evidence>
<accession>A0A553GZ46</accession>
<dbReference type="OrthoDB" id="6902207at2"/>
<comment type="caution">
    <text evidence="2">The sequence shown here is derived from an EMBL/GenBank/DDBJ whole genome shotgun (WGS) entry which is preliminary data.</text>
</comment>
<keyword evidence="1" id="KW-0732">Signal</keyword>
<gene>
    <name evidence="2" type="ORF">FM069_12150</name>
</gene>
<reference evidence="2 3" key="1">
    <citation type="submission" date="2019-07" db="EMBL/GenBank/DDBJ databases">
        <title>Pseudomonas mangiferae sp. nov., isolated from bark of mango tree in Thailand.</title>
        <authorList>
            <person name="Srisuk N."/>
            <person name="Anurat P."/>
        </authorList>
    </citation>
    <scope>NUCLEOTIDE SEQUENCE [LARGE SCALE GENOMIC DNA]</scope>
    <source>
        <strain evidence="2 3">DMKU_BBB3-04</strain>
    </source>
</reference>
<name>A0A553GZ46_9PSED</name>
<dbReference type="AlphaFoldDB" id="A0A553GZ46"/>
<keyword evidence="3" id="KW-1185">Reference proteome</keyword>
<feature type="signal peptide" evidence="1">
    <location>
        <begin position="1"/>
        <end position="21"/>
    </location>
</feature>
<organism evidence="2 3">
    <name type="scientific">Pseudomonas mangiferae</name>
    <dbReference type="NCBI Taxonomy" id="2593654"/>
    <lineage>
        <taxon>Bacteria</taxon>
        <taxon>Pseudomonadati</taxon>
        <taxon>Pseudomonadota</taxon>
        <taxon>Gammaproteobacteria</taxon>
        <taxon>Pseudomonadales</taxon>
        <taxon>Pseudomonadaceae</taxon>
        <taxon>Pseudomonas</taxon>
    </lineage>
</organism>